<comment type="caution">
    <text evidence="1">The sequence shown here is derived from an EMBL/GenBank/DDBJ whole genome shotgun (WGS) entry which is preliminary data.</text>
</comment>
<reference evidence="1 2" key="1">
    <citation type="submission" date="2020-08" db="EMBL/GenBank/DDBJ databases">
        <title>Genomic Encyclopedia of Type Strains, Phase IV (KMG-IV): sequencing the most valuable type-strain genomes for metagenomic binning, comparative biology and taxonomic classification.</title>
        <authorList>
            <person name="Goeker M."/>
        </authorList>
    </citation>
    <scope>NUCLEOTIDE SEQUENCE [LARGE SCALE GENOMIC DNA]</scope>
    <source>
        <strain evidence="1 2">DSM 29514</strain>
    </source>
</reference>
<sequence>MSGLTGADCQTCGACCAYSSDWPRFTMESEDALEKIPPHLVAGDLSGMRCDGQRCSALDGQIGVATRCTIYEVRPQVCRECQPNDEECLTARWAYGLGRSD</sequence>
<evidence type="ECO:0008006" key="3">
    <source>
        <dbReference type="Google" id="ProtNLM"/>
    </source>
</evidence>
<dbReference type="EMBL" id="JACIEC010000003">
    <property type="protein sequence ID" value="MBB4144240.1"/>
    <property type="molecule type" value="Genomic_DNA"/>
</dbReference>
<dbReference type="Proteomes" id="UP000519897">
    <property type="component" value="Unassembled WGS sequence"/>
</dbReference>
<proteinExistence type="predicted"/>
<name>A0A7W6PSX6_9HYPH</name>
<dbReference type="Pfam" id="PF03692">
    <property type="entry name" value="CxxCxxCC"/>
    <property type="match status" value="1"/>
</dbReference>
<evidence type="ECO:0000313" key="1">
    <source>
        <dbReference type="EMBL" id="MBB4144240.1"/>
    </source>
</evidence>
<dbReference type="InterPro" id="IPR005358">
    <property type="entry name" value="Puta_zinc/iron-chelating_dom"/>
</dbReference>
<keyword evidence="2" id="KW-1185">Reference proteome</keyword>
<dbReference type="AlphaFoldDB" id="A0A7W6PSX6"/>
<evidence type="ECO:0000313" key="2">
    <source>
        <dbReference type="Proteomes" id="UP000519897"/>
    </source>
</evidence>
<dbReference type="RefSeq" id="WP_165131538.1">
    <property type="nucleotide sequence ID" value="NZ_JACIEC010000003.1"/>
</dbReference>
<accession>A0A7W6PSX6</accession>
<organism evidence="1 2">
    <name type="scientific">Rhizobium rhizoryzae</name>
    <dbReference type="NCBI Taxonomy" id="451876"/>
    <lineage>
        <taxon>Bacteria</taxon>
        <taxon>Pseudomonadati</taxon>
        <taxon>Pseudomonadota</taxon>
        <taxon>Alphaproteobacteria</taxon>
        <taxon>Hyphomicrobiales</taxon>
        <taxon>Rhizobiaceae</taxon>
        <taxon>Rhizobium/Agrobacterium group</taxon>
        <taxon>Rhizobium</taxon>
    </lineage>
</organism>
<gene>
    <name evidence="1" type="ORF">GGQ72_002797</name>
</gene>
<protein>
    <recommendedName>
        <fullName evidence="3">YkgJ family cysteine cluster protein</fullName>
    </recommendedName>
</protein>